<name>A0A6L9SDV5_9ACTN</name>
<organism evidence="2 3">
    <name type="scientific">Phytoactinopolyspora halotolerans</name>
    <dbReference type="NCBI Taxonomy" id="1981512"/>
    <lineage>
        <taxon>Bacteria</taxon>
        <taxon>Bacillati</taxon>
        <taxon>Actinomycetota</taxon>
        <taxon>Actinomycetes</taxon>
        <taxon>Jiangellales</taxon>
        <taxon>Jiangellaceae</taxon>
        <taxon>Phytoactinopolyspora</taxon>
    </lineage>
</organism>
<gene>
    <name evidence="2" type="ORF">G1H10_21810</name>
</gene>
<sequence>MGSRAVRHPVFARLYARASHAMEAEVGPHRDRLLAGLSGAVLEVGAGNGLNFAHYPTGVTRVLAVEPEPYLRNLAREAAARAPCPVDVADGVAERLPADDGTFDAAVASLVLCSVHDPEAAMSELYRVVRPGGELRFYEHVRAESPRLRRVQRTLDATVWPRFTGGCHAHRDTVTAITRAGFSIDRLDGVRVPDTRISVPTSPHVIGSATHP</sequence>
<evidence type="ECO:0000313" key="3">
    <source>
        <dbReference type="Proteomes" id="UP000475214"/>
    </source>
</evidence>
<keyword evidence="2" id="KW-0808">Transferase</keyword>
<dbReference type="Proteomes" id="UP000475214">
    <property type="component" value="Unassembled WGS sequence"/>
</dbReference>
<dbReference type="Pfam" id="PF08241">
    <property type="entry name" value="Methyltransf_11"/>
    <property type="match status" value="1"/>
</dbReference>
<dbReference type="CDD" id="cd02440">
    <property type="entry name" value="AdoMet_MTases"/>
    <property type="match status" value="1"/>
</dbReference>
<dbReference type="InterPro" id="IPR052356">
    <property type="entry name" value="Thiol_S-MT"/>
</dbReference>
<dbReference type="Gene3D" id="3.40.50.150">
    <property type="entry name" value="Vaccinia Virus protein VP39"/>
    <property type="match status" value="1"/>
</dbReference>
<dbReference type="AlphaFoldDB" id="A0A6L9SDV5"/>
<dbReference type="GO" id="GO:0008757">
    <property type="term" value="F:S-adenosylmethionine-dependent methyltransferase activity"/>
    <property type="evidence" value="ECO:0007669"/>
    <property type="project" value="InterPro"/>
</dbReference>
<dbReference type="SUPFAM" id="SSF53335">
    <property type="entry name" value="S-adenosyl-L-methionine-dependent methyltransferases"/>
    <property type="match status" value="1"/>
</dbReference>
<keyword evidence="3" id="KW-1185">Reference proteome</keyword>
<feature type="domain" description="Methyltransferase type 11" evidence="1">
    <location>
        <begin position="42"/>
        <end position="136"/>
    </location>
</feature>
<dbReference type="PANTHER" id="PTHR45036">
    <property type="entry name" value="METHYLTRANSFERASE LIKE 7B"/>
    <property type="match status" value="1"/>
</dbReference>
<reference evidence="2 3" key="1">
    <citation type="submission" date="2020-02" db="EMBL/GenBank/DDBJ databases">
        <authorList>
            <person name="Li X.-J."/>
            <person name="Han X.-M."/>
        </authorList>
    </citation>
    <scope>NUCLEOTIDE SEQUENCE [LARGE SCALE GENOMIC DNA]</scope>
    <source>
        <strain evidence="2 3">CCTCC AB 2017055</strain>
    </source>
</reference>
<dbReference type="EMBL" id="JAAGOA010000017">
    <property type="protein sequence ID" value="NEE02804.1"/>
    <property type="molecule type" value="Genomic_DNA"/>
</dbReference>
<evidence type="ECO:0000259" key="1">
    <source>
        <dbReference type="Pfam" id="PF08241"/>
    </source>
</evidence>
<dbReference type="InterPro" id="IPR013216">
    <property type="entry name" value="Methyltransf_11"/>
</dbReference>
<dbReference type="RefSeq" id="WP_163741717.1">
    <property type="nucleotide sequence ID" value="NZ_JAAGOA010000017.1"/>
</dbReference>
<dbReference type="PANTHER" id="PTHR45036:SF1">
    <property type="entry name" value="METHYLTRANSFERASE LIKE 7A"/>
    <property type="match status" value="1"/>
</dbReference>
<accession>A0A6L9SDV5</accession>
<evidence type="ECO:0000313" key="2">
    <source>
        <dbReference type="EMBL" id="NEE02804.1"/>
    </source>
</evidence>
<comment type="caution">
    <text evidence="2">The sequence shown here is derived from an EMBL/GenBank/DDBJ whole genome shotgun (WGS) entry which is preliminary data.</text>
</comment>
<dbReference type="InterPro" id="IPR029063">
    <property type="entry name" value="SAM-dependent_MTases_sf"/>
</dbReference>
<dbReference type="GO" id="GO:0032259">
    <property type="term" value="P:methylation"/>
    <property type="evidence" value="ECO:0007669"/>
    <property type="project" value="UniProtKB-KW"/>
</dbReference>
<protein>
    <submittedName>
        <fullName evidence="2">Class I SAM-dependent methyltransferase</fullName>
    </submittedName>
</protein>
<keyword evidence="2" id="KW-0489">Methyltransferase</keyword>
<proteinExistence type="predicted"/>